<name>A0A0B2UMR6_9MICR</name>
<evidence type="ECO:0000256" key="2">
    <source>
        <dbReference type="ARBA" id="ARBA00004496"/>
    </source>
</evidence>
<dbReference type="InterPro" id="IPR016024">
    <property type="entry name" value="ARM-type_fold"/>
</dbReference>
<keyword evidence="3" id="KW-0963">Cytoplasm</keyword>
<evidence type="ECO:0000256" key="3">
    <source>
        <dbReference type="ARBA" id="ARBA00022490"/>
    </source>
</evidence>
<dbReference type="SUPFAM" id="SSF48371">
    <property type="entry name" value="ARM repeat"/>
    <property type="match status" value="1"/>
</dbReference>
<dbReference type="STRING" id="1354746.A0A0B2UMR6"/>
<proteinExistence type="predicted"/>
<dbReference type="RefSeq" id="XP_014564636.1">
    <property type="nucleotide sequence ID" value="XM_014709150.1"/>
</dbReference>
<dbReference type="PANTHER" id="PTHR15651:SF7">
    <property type="entry name" value="ARMADILLO REPEAT-CONTAINING PROTEIN 8"/>
    <property type="match status" value="1"/>
</dbReference>
<evidence type="ECO:0000256" key="4">
    <source>
        <dbReference type="ARBA" id="ARBA00022737"/>
    </source>
</evidence>
<dbReference type="VEuPathDB" id="MicrosporidiaDB:M896_012500"/>
<accession>A0A0B2UMR6</accession>
<dbReference type="PANTHER" id="PTHR15651">
    <property type="entry name" value="ARMADILLO REPEAT-CONTAINING PROTEIN 8"/>
    <property type="match status" value="1"/>
</dbReference>
<organism evidence="6 7">
    <name type="scientific">Ordospora colligata OC4</name>
    <dbReference type="NCBI Taxonomy" id="1354746"/>
    <lineage>
        <taxon>Eukaryota</taxon>
        <taxon>Fungi</taxon>
        <taxon>Fungi incertae sedis</taxon>
        <taxon>Microsporidia</taxon>
        <taxon>Ordosporidae</taxon>
        <taxon>Ordospora</taxon>
    </lineage>
</organism>
<dbReference type="HOGENOM" id="CLU_427009_0_0_1"/>
<protein>
    <submittedName>
        <fullName evidence="6">Uncharacterized protein</fullName>
    </submittedName>
</protein>
<dbReference type="GO" id="GO:0005737">
    <property type="term" value="C:cytoplasm"/>
    <property type="evidence" value="ECO:0007669"/>
    <property type="project" value="UniProtKB-SubCell"/>
</dbReference>
<dbReference type="AlphaFoldDB" id="A0A0B2UMR6"/>
<evidence type="ECO:0000256" key="5">
    <source>
        <dbReference type="ARBA" id="ARBA00023242"/>
    </source>
</evidence>
<dbReference type="EMBL" id="JOKQ01000001">
    <property type="protein sequence ID" value="KHN70594.1"/>
    <property type="molecule type" value="Genomic_DNA"/>
</dbReference>
<dbReference type="GO" id="GO:0043161">
    <property type="term" value="P:proteasome-mediated ubiquitin-dependent protein catabolic process"/>
    <property type="evidence" value="ECO:0007669"/>
    <property type="project" value="TreeGrafter"/>
</dbReference>
<comment type="subcellular location">
    <subcellularLocation>
        <location evidence="2">Cytoplasm</location>
    </subcellularLocation>
    <subcellularLocation>
        <location evidence="1">Nucleus</location>
    </subcellularLocation>
</comment>
<evidence type="ECO:0000313" key="6">
    <source>
        <dbReference type="EMBL" id="KHN70594.1"/>
    </source>
</evidence>
<keyword evidence="5" id="KW-0539">Nucleus</keyword>
<reference evidence="6 7" key="1">
    <citation type="journal article" date="2014" name="MBio">
        <title>The Ordospora colligata genome; evolution of extreme reduction in microsporidia and host-to-parasite horizontal gene transfer.</title>
        <authorList>
            <person name="Pombert J.-F."/>
            <person name="Haag K.L."/>
            <person name="Beidas S."/>
            <person name="Ebert D."/>
            <person name="Keeling P.J."/>
        </authorList>
    </citation>
    <scope>NUCLEOTIDE SEQUENCE [LARGE SCALE GENOMIC DNA]</scope>
    <source>
        <strain evidence="6 7">OC4</strain>
    </source>
</reference>
<evidence type="ECO:0000256" key="1">
    <source>
        <dbReference type="ARBA" id="ARBA00004123"/>
    </source>
</evidence>
<dbReference type="GO" id="GO:0034657">
    <property type="term" value="C:GID complex"/>
    <property type="evidence" value="ECO:0007669"/>
    <property type="project" value="TreeGrafter"/>
</dbReference>
<dbReference type="InParanoid" id="A0A0B2UMR6"/>
<dbReference type="Proteomes" id="UP000031056">
    <property type="component" value="Unassembled WGS sequence"/>
</dbReference>
<gene>
    <name evidence="6" type="ORF">M896_012500</name>
</gene>
<dbReference type="InterPro" id="IPR038739">
    <property type="entry name" value="ARMC8/Vid28"/>
</dbReference>
<evidence type="ECO:0000313" key="7">
    <source>
        <dbReference type="Proteomes" id="UP000031056"/>
    </source>
</evidence>
<keyword evidence="4" id="KW-0677">Repeat</keyword>
<dbReference type="GO" id="GO:0005634">
    <property type="term" value="C:nucleus"/>
    <property type="evidence" value="ECO:0007669"/>
    <property type="project" value="UniProtKB-SubCell"/>
</dbReference>
<dbReference type="GeneID" id="26261093"/>
<dbReference type="OrthoDB" id="2189586at2759"/>
<keyword evidence="7" id="KW-1185">Reference proteome</keyword>
<dbReference type="InterPro" id="IPR011989">
    <property type="entry name" value="ARM-like"/>
</dbReference>
<sequence>MNEKSSNPQESCLEHICMPKAQQPFILKSIRDRIVCNEREKMLLFETGFIETISFYNVSECECLYLEILSLLATSRNTEIKQDVRGCIDRIFYLVSSLTAPFNELHASIFRSFRVVLSETGADLLHDKYFDFFLSVIENANPSYSNTIRNEVIELFCRVVDVDCRIKKRLSIEKTIRTLCSPEINSIKLLNKLINESTWQYVKIEHLLGRINELNSRDKLDGLSCCVKIYNFSGKGDNEILERLMYELNTLPLDRKEVLILIGHLSYANLYAQMLFKSNELVSRLISRACYSKPSEIDAEMLFCIYCLTSVLEENRKAVAKSRLISAVFVLLKQKTQRKSFDCAFVMALLLLKSLTRSVTLLRSDLIDSPIVEILVNILEHNLPETIDGVSTIMPENETCVGIIEQNVLKILAHLVMEYGDYKSRFIALSGVEIALAYTERFPCVMLHLFKNFLYNATTATKEIFINKTDIFFFNTFFRIYEQKKDLMILGNCFNVIRNLLCDDSLDYIVHGCEGIISQIFVYLEKFSGIGIIEEGTNEEWVMLQIMYCVVNLSAGSDKFKRLVLNSKRLDDMKRICTTRNLCIAFVWIIINLSWREEGFEGRVEVLCENGIKEWMLGLDVKDSVFADKIGTALENLRLV</sequence>
<dbReference type="Gene3D" id="1.25.10.10">
    <property type="entry name" value="Leucine-rich Repeat Variant"/>
    <property type="match status" value="1"/>
</dbReference>
<comment type="caution">
    <text evidence="6">The sequence shown here is derived from an EMBL/GenBank/DDBJ whole genome shotgun (WGS) entry which is preliminary data.</text>
</comment>